<reference evidence="1" key="2">
    <citation type="journal article" date="2017" name="J. Med. Entomol.">
        <title>Transcriptome Analysis of the Triatoma infestans (Hemiptera: Reduviidae) Integument.</title>
        <authorList>
            <person name="Calderon-Fernandez G.M."/>
            <person name="Moriconi D.E."/>
            <person name="Dulbecco A.B."/>
            <person name="Juarez M.P."/>
        </authorList>
    </citation>
    <scope>NUCLEOTIDE SEQUENCE</scope>
    <source>
        <strain evidence="1">Int1</strain>
        <tissue evidence="1">Integument</tissue>
    </source>
</reference>
<sequence>MYWVKEHLVLYIELLYQTTDGVEMEVAVKTLHKEHINSNERDFYTRSETYEWELENIHCN</sequence>
<evidence type="ECO:0000313" key="1">
    <source>
        <dbReference type="EMBL" id="JAR95887.1"/>
    </source>
</evidence>
<keyword evidence="1" id="KW-0418">Kinase</keyword>
<dbReference type="EMBL" id="GEMB01007543">
    <property type="protein sequence ID" value="JAR95887.1"/>
    <property type="molecule type" value="Transcribed_RNA"/>
</dbReference>
<reference evidence="1" key="1">
    <citation type="submission" date="2016-04" db="EMBL/GenBank/DDBJ databases">
        <authorList>
            <person name="Calderon-Fernandez G.M.Sr."/>
        </authorList>
    </citation>
    <scope>NUCLEOTIDE SEQUENCE</scope>
    <source>
        <strain evidence="1">Int1</strain>
        <tissue evidence="1">Integument</tissue>
    </source>
</reference>
<dbReference type="GO" id="GO:0016301">
    <property type="term" value="F:kinase activity"/>
    <property type="evidence" value="ECO:0007669"/>
    <property type="project" value="UniProtKB-KW"/>
</dbReference>
<protein>
    <submittedName>
        <fullName evidence="1">Tyrosine-protein kinase shark</fullName>
    </submittedName>
</protein>
<organism evidence="1">
    <name type="scientific">Triatoma infestans</name>
    <name type="common">Assassin bug</name>
    <dbReference type="NCBI Taxonomy" id="30076"/>
    <lineage>
        <taxon>Eukaryota</taxon>
        <taxon>Metazoa</taxon>
        <taxon>Ecdysozoa</taxon>
        <taxon>Arthropoda</taxon>
        <taxon>Hexapoda</taxon>
        <taxon>Insecta</taxon>
        <taxon>Pterygota</taxon>
        <taxon>Neoptera</taxon>
        <taxon>Paraneoptera</taxon>
        <taxon>Hemiptera</taxon>
        <taxon>Heteroptera</taxon>
        <taxon>Panheteroptera</taxon>
        <taxon>Cimicomorpha</taxon>
        <taxon>Reduviidae</taxon>
        <taxon>Triatominae</taxon>
        <taxon>Triatoma</taxon>
    </lineage>
</organism>
<keyword evidence="1" id="KW-0808">Transferase</keyword>
<name>A0A161MGE6_TRIIF</name>
<accession>A0A161MGE6</accession>
<proteinExistence type="predicted"/>
<dbReference type="AlphaFoldDB" id="A0A161MGE6"/>